<evidence type="ECO:0000256" key="1">
    <source>
        <dbReference type="SAM" id="MobiDB-lite"/>
    </source>
</evidence>
<accession>A0ABQ1J9X2</accession>
<protein>
    <recommendedName>
        <fullName evidence="2">Anti-sigma factor NepR domain-containing protein</fullName>
    </recommendedName>
</protein>
<feature type="region of interest" description="Disordered" evidence="1">
    <location>
        <begin position="1"/>
        <end position="30"/>
    </location>
</feature>
<dbReference type="EMBL" id="BMKF01000001">
    <property type="protein sequence ID" value="GGB62204.1"/>
    <property type="molecule type" value="Genomic_DNA"/>
</dbReference>
<evidence type="ECO:0000259" key="2">
    <source>
        <dbReference type="Pfam" id="PF18557"/>
    </source>
</evidence>
<dbReference type="RefSeq" id="WP_084394279.1">
    <property type="nucleotide sequence ID" value="NZ_BMKF01000001.1"/>
</dbReference>
<sequence length="63" mass="7299">MNYKASQMSQSKKPDADASRSKKIRQKRIGDQLRRLYDDVTNEPVPDEFLSLLEQADKSSKQK</sequence>
<gene>
    <name evidence="3" type="ORF">GCM10011503_08570</name>
</gene>
<evidence type="ECO:0000313" key="3">
    <source>
        <dbReference type="EMBL" id="GGB62204.1"/>
    </source>
</evidence>
<comment type="caution">
    <text evidence="3">The sequence shown here is derived from an EMBL/GenBank/DDBJ whole genome shotgun (WGS) entry which is preliminary data.</text>
</comment>
<keyword evidence="4" id="KW-1185">Reference proteome</keyword>
<evidence type="ECO:0000313" key="4">
    <source>
        <dbReference type="Proteomes" id="UP000628854"/>
    </source>
</evidence>
<dbReference type="Proteomes" id="UP000628854">
    <property type="component" value="Unassembled WGS sequence"/>
</dbReference>
<feature type="compositionally biased region" description="Polar residues" evidence="1">
    <location>
        <begin position="1"/>
        <end position="11"/>
    </location>
</feature>
<reference evidence="4" key="1">
    <citation type="journal article" date="2019" name="Int. J. Syst. Evol. Microbiol.">
        <title>The Global Catalogue of Microorganisms (GCM) 10K type strain sequencing project: providing services to taxonomists for standard genome sequencing and annotation.</title>
        <authorList>
            <consortium name="The Broad Institute Genomics Platform"/>
            <consortium name="The Broad Institute Genome Sequencing Center for Infectious Disease"/>
            <person name="Wu L."/>
            <person name="Ma J."/>
        </authorList>
    </citation>
    <scope>NUCLEOTIDE SEQUENCE [LARGE SCALE GENOMIC DNA]</scope>
    <source>
        <strain evidence="4">CGMCC 1.15928</strain>
    </source>
</reference>
<dbReference type="InterPro" id="IPR041649">
    <property type="entry name" value="NepR"/>
</dbReference>
<dbReference type="Pfam" id="PF18557">
    <property type="entry name" value="NepR"/>
    <property type="match status" value="1"/>
</dbReference>
<feature type="domain" description="Anti-sigma factor NepR" evidence="2">
    <location>
        <begin position="26"/>
        <end position="59"/>
    </location>
</feature>
<name>A0ABQ1J9X2_9PROT</name>
<proteinExistence type="predicted"/>
<organism evidence="3 4">
    <name type="scientific">Henriciella pelagia</name>
    <dbReference type="NCBI Taxonomy" id="1977912"/>
    <lineage>
        <taxon>Bacteria</taxon>
        <taxon>Pseudomonadati</taxon>
        <taxon>Pseudomonadota</taxon>
        <taxon>Alphaproteobacteria</taxon>
        <taxon>Hyphomonadales</taxon>
        <taxon>Hyphomonadaceae</taxon>
        <taxon>Henriciella</taxon>
    </lineage>
</organism>